<evidence type="ECO:0000313" key="17">
    <source>
        <dbReference type="EMBL" id="RGL17832.1"/>
    </source>
</evidence>
<evidence type="ECO:0000313" key="10">
    <source>
        <dbReference type="EMBL" id="KAB4182002.1"/>
    </source>
</evidence>
<feature type="chain" id="PRO_5044550005" evidence="6">
    <location>
        <begin position="30"/>
        <end position="548"/>
    </location>
</feature>
<evidence type="ECO:0000256" key="4">
    <source>
        <dbReference type="ARBA" id="ARBA00023136"/>
    </source>
</evidence>
<evidence type="ECO:0000313" key="23">
    <source>
        <dbReference type="Proteomes" id="UP000442334"/>
    </source>
</evidence>
<dbReference type="EMBL" id="WCUA01000029">
    <property type="protein sequence ID" value="KAB4182002.1"/>
    <property type="molecule type" value="Genomic_DNA"/>
</dbReference>
<dbReference type="Pfam" id="PF14322">
    <property type="entry name" value="SusD-like_3"/>
    <property type="match status" value="1"/>
</dbReference>
<evidence type="ECO:0000313" key="15">
    <source>
        <dbReference type="EMBL" id="MDC1900944.1"/>
    </source>
</evidence>
<keyword evidence="3 6" id="KW-0732">Signal</keyword>
<evidence type="ECO:0000313" key="20">
    <source>
        <dbReference type="Proteomes" id="UP000260795"/>
    </source>
</evidence>
<evidence type="ECO:0000259" key="7">
    <source>
        <dbReference type="Pfam" id="PF07980"/>
    </source>
</evidence>
<reference evidence="23 24" key="3">
    <citation type="journal article" date="2019" name="Nat. Med.">
        <title>A library of human gut bacterial isolates paired with longitudinal multiomics data enables mechanistic microbiome research.</title>
        <authorList>
            <person name="Poyet M."/>
            <person name="Groussin M."/>
            <person name="Gibbons S.M."/>
            <person name="Avila-Pacheco J."/>
            <person name="Jiang X."/>
            <person name="Kearney S.M."/>
            <person name="Perrotta A.R."/>
            <person name="Berdy B."/>
            <person name="Zhao S."/>
            <person name="Lieberman T.D."/>
            <person name="Swanson P.K."/>
            <person name="Smith M."/>
            <person name="Roesemann S."/>
            <person name="Alexander J.E."/>
            <person name="Rich S.A."/>
            <person name="Livny J."/>
            <person name="Vlamakis H."/>
            <person name="Clish C."/>
            <person name="Bullock K."/>
            <person name="Deik A."/>
            <person name="Scott J."/>
            <person name="Pierce K.A."/>
            <person name="Xavier R.J."/>
            <person name="Alm E.J."/>
        </authorList>
    </citation>
    <scope>NUCLEOTIDE SEQUENCE [LARGE SCALE GENOMIC DNA]</scope>
    <source>
        <strain evidence="11 25">BIOML-A11</strain>
        <strain evidence="10 23">BIOML-A21</strain>
        <strain evidence="12 24">BIOML-A5</strain>
    </source>
</reference>
<dbReference type="InterPro" id="IPR011990">
    <property type="entry name" value="TPR-like_helical_dom_sf"/>
</dbReference>
<dbReference type="PROSITE" id="PS51257">
    <property type="entry name" value="PROKAR_LIPOPROTEIN"/>
    <property type="match status" value="1"/>
</dbReference>
<dbReference type="Proteomes" id="UP000283684">
    <property type="component" value="Unassembled WGS sequence"/>
</dbReference>
<evidence type="ECO:0000313" key="25">
    <source>
        <dbReference type="Proteomes" id="UP000466952"/>
    </source>
</evidence>
<keyword evidence="5" id="KW-0998">Cell outer membrane</keyword>
<reference evidence="13 26" key="4">
    <citation type="submission" date="2020-12" db="EMBL/GenBank/DDBJ databases">
        <title>Microorganisms.</title>
        <authorList>
            <person name="Matos J."/>
            <person name="Faleiro L."/>
            <person name="Duarte I."/>
        </authorList>
    </citation>
    <scope>NUCLEOTIDE SEQUENCE [LARGE SCALE GENOMIC DNA]</scope>
    <source>
        <strain evidence="13 26">PtFD3Pch2</strain>
    </source>
</reference>
<keyword evidence="4" id="KW-0472">Membrane</keyword>
<dbReference type="RefSeq" id="WP_005835751.1">
    <property type="nucleotide sequence ID" value="NZ_CAXTFW010000026.1"/>
</dbReference>
<evidence type="ECO:0000256" key="2">
    <source>
        <dbReference type="ARBA" id="ARBA00006275"/>
    </source>
</evidence>
<evidence type="ECO:0000313" key="21">
    <source>
        <dbReference type="Proteomes" id="UP000260844"/>
    </source>
</evidence>
<dbReference type="InterPro" id="IPR012944">
    <property type="entry name" value="SusD_RagB_dom"/>
</dbReference>
<evidence type="ECO:0000259" key="8">
    <source>
        <dbReference type="Pfam" id="PF14322"/>
    </source>
</evidence>
<dbReference type="EMBL" id="CZAF01000013">
    <property type="protein sequence ID" value="CUP51100.1"/>
    <property type="molecule type" value="Genomic_DNA"/>
</dbReference>
<evidence type="ECO:0000256" key="5">
    <source>
        <dbReference type="ARBA" id="ARBA00023237"/>
    </source>
</evidence>
<dbReference type="Proteomes" id="UP000462376">
    <property type="component" value="Unassembled WGS sequence"/>
</dbReference>
<feature type="domain" description="SusD-like N-terminal" evidence="8">
    <location>
        <begin position="96"/>
        <end position="242"/>
    </location>
</feature>
<evidence type="ECO:0000313" key="13">
    <source>
        <dbReference type="EMBL" id="MBT8726844.1"/>
    </source>
</evidence>
<dbReference type="Proteomes" id="UP001196342">
    <property type="component" value="Unassembled WGS sequence"/>
</dbReference>
<dbReference type="OrthoDB" id="5694214at2"/>
<dbReference type="EMBL" id="WCTR01000004">
    <property type="protein sequence ID" value="KAB4214369.1"/>
    <property type="molecule type" value="Genomic_DNA"/>
</dbReference>
<evidence type="ECO:0000256" key="1">
    <source>
        <dbReference type="ARBA" id="ARBA00004442"/>
    </source>
</evidence>
<evidence type="ECO:0000313" key="26">
    <source>
        <dbReference type="Proteomes" id="UP001196342"/>
    </source>
</evidence>
<reference evidence="14" key="5">
    <citation type="submission" date="2022-10" db="EMBL/GenBank/DDBJ databases">
        <title>Human gut microbiome strain richness.</title>
        <authorList>
            <person name="Chen-Liaw A."/>
        </authorList>
    </citation>
    <scope>NUCLEOTIDE SEQUENCE</scope>
    <source>
        <strain evidence="15">1001713st1_F9_1001713B170221_170320</strain>
        <strain evidence="14">A1_m1001262Bd0_191120</strain>
    </source>
</reference>
<dbReference type="Proteomes" id="UP000095614">
    <property type="component" value="Unassembled WGS sequence"/>
</dbReference>
<proteinExistence type="inferred from homology"/>
<reference evidence="9 19" key="1">
    <citation type="submission" date="2015-09" db="EMBL/GenBank/DDBJ databases">
        <authorList>
            <consortium name="Pathogen Informatics"/>
        </authorList>
    </citation>
    <scope>NUCLEOTIDE SEQUENCE [LARGE SCALE GENOMIC DNA]</scope>
    <source>
        <strain evidence="9 19">2789STDY5834847</strain>
    </source>
</reference>
<comment type="similarity">
    <text evidence="2">Belongs to the SusD family.</text>
</comment>
<dbReference type="Proteomes" id="UP000260795">
    <property type="component" value="Unassembled WGS sequence"/>
</dbReference>
<evidence type="ECO:0000313" key="9">
    <source>
        <dbReference type="EMBL" id="CUP51100.1"/>
    </source>
</evidence>
<dbReference type="EMBL" id="QSRK01000001">
    <property type="protein sequence ID" value="RGL17832.1"/>
    <property type="molecule type" value="Genomic_DNA"/>
</dbReference>
<evidence type="ECO:0000313" key="22">
    <source>
        <dbReference type="Proteomes" id="UP000283684"/>
    </source>
</evidence>
<dbReference type="EMBL" id="JAFBJK010000003">
    <property type="protein sequence ID" value="MBT8726844.1"/>
    <property type="molecule type" value="Genomic_DNA"/>
</dbReference>
<gene>
    <name evidence="18" type="ORF">DW988_13150</name>
    <name evidence="17" type="ORF">DXC80_01380</name>
    <name evidence="16" type="ORF">DXD40_10265</name>
    <name evidence="9" type="ORF">ERS852462_03835</name>
    <name evidence="12" type="ORF">GAP47_18690</name>
    <name evidence="11" type="ORF">GAP55_06915</name>
    <name evidence="10" type="ORF">GAQ34_19255</name>
    <name evidence="13" type="ORF">JQN06_11815</name>
    <name evidence="14" type="ORF">POY80_07360</name>
    <name evidence="15" type="ORF">POZ10_09950</name>
</gene>
<protein>
    <submittedName>
        <fullName evidence="9 10">SusD family</fullName>
    </submittedName>
</protein>
<keyword evidence="26" id="KW-1185">Reference proteome</keyword>
<dbReference type="InterPro" id="IPR033985">
    <property type="entry name" value="SusD-like_N"/>
</dbReference>
<sequence>MYIMKKNILYSLLISTVATVGLSSCDAFLEENPKDQITEEQAYQNSTLLYLNTVASLYTQVGANGGGSGLQGTDRGLYDLNTFTTDEAVLPTRGGDWYDGGLWQDVFLHKWGTKNDLVKGSWDYLYRVIAQANKSLDKLNEILAKDPENTSVPKYISEVRAFRALYYYYLLDMFARVPLVTSSTTAMADVEQSERSVVFTFVKTELEESVADLSDAHSNLPGEYYGRITKPVAYFLLAKLALNAEIYTDDNWTDGSKPDGKTIKFTVDGAEKNAWEATIAYGTKIKELGYQLADNFASNFSTKNETSVENILTIPMDPNLYKNEFYNLIRSRHYNHGNAYGQGGWNGSSATKEALDAFGYGTNAVDPRFDVTYYAGKVEGPKGIIKLDDGTDLEYLPAEISLDMSGKASEKTAGARMKKYELDAAATNDGKLQTNDIVLFRYADVLLMISEAKVRNGESGNVELNEVRARAGASTDVVANLETLLAERLREFAWEGLRRQDLVRFGKFTRAYTDRPQLQGEANGYTTVFPIHEDVLSLNTKLTQNYGY</sequence>
<dbReference type="EMBL" id="QSEE01000012">
    <property type="protein sequence ID" value="RGZ47841.1"/>
    <property type="molecule type" value="Genomic_DNA"/>
</dbReference>
<accession>A0A174NX41</accession>
<evidence type="ECO:0000313" key="12">
    <source>
        <dbReference type="EMBL" id="KAB4230918.1"/>
    </source>
</evidence>
<evidence type="ECO:0000313" key="14">
    <source>
        <dbReference type="EMBL" id="MDC1752259.1"/>
    </source>
</evidence>
<evidence type="ECO:0000313" key="19">
    <source>
        <dbReference type="Proteomes" id="UP000095614"/>
    </source>
</evidence>
<dbReference type="Pfam" id="PF07980">
    <property type="entry name" value="SusD_RagB"/>
    <property type="match status" value="1"/>
</dbReference>
<organism evidence="9 19">
    <name type="scientific">Bacteroides uniformis</name>
    <dbReference type="NCBI Taxonomy" id="820"/>
    <lineage>
        <taxon>Bacteria</taxon>
        <taxon>Pseudomonadati</taxon>
        <taxon>Bacteroidota</taxon>
        <taxon>Bacteroidia</taxon>
        <taxon>Bacteroidales</taxon>
        <taxon>Bacteroidaceae</taxon>
        <taxon>Bacteroides</taxon>
    </lineage>
</organism>
<feature type="domain" description="RagB/SusD" evidence="7">
    <location>
        <begin position="309"/>
        <end position="548"/>
    </location>
</feature>
<dbReference type="EMBL" id="JAQNQY010000006">
    <property type="protein sequence ID" value="MDC1752259.1"/>
    <property type="molecule type" value="Genomic_DNA"/>
</dbReference>
<dbReference type="EMBL" id="WCTL01000024">
    <property type="protein sequence ID" value="KAB4230918.1"/>
    <property type="molecule type" value="Genomic_DNA"/>
</dbReference>
<name>A0A174NX41_BACUN</name>
<dbReference type="GO" id="GO:0009279">
    <property type="term" value="C:cell outer membrane"/>
    <property type="evidence" value="ECO:0007669"/>
    <property type="project" value="UniProtKB-SubCell"/>
</dbReference>
<dbReference type="AlphaFoldDB" id="A0A174NX41"/>
<dbReference type="Proteomes" id="UP000466952">
    <property type="component" value="Unassembled WGS sequence"/>
</dbReference>
<dbReference type="Proteomes" id="UP000442334">
    <property type="component" value="Unassembled WGS sequence"/>
</dbReference>
<dbReference type="Gene3D" id="1.25.40.390">
    <property type="match status" value="1"/>
</dbReference>
<evidence type="ECO:0000313" key="16">
    <source>
        <dbReference type="EMBL" id="RGJ93470.1"/>
    </source>
</evidence>
<evidence type="ECO:0000313" key="11">
    <source>
        <dbReference type="EMBL" id="KAB4214369.1"/>
    </source>
</evidence>
<evidence type="ECO:0000313" key="18">
    <source>
        <dbReference type="EMBL" id="RGZ47841.1"/>
    </source>
</evidence>
<dbReference type="EMBL" id="QSPV01000007">
    <property type="protein sequence ID" value="RGJ93470.1"/>
    <property type="molecule type" value="Genomic_DNA"/>
</dbReference>
<reference evidence="20 21" key="2">
    <citation type="submission" date="2018-08" db="EMBL/GenBank/DDBJ databases">
        <title>A genome reference for cultivated species of the human gut microbiota.</title>
        <authorList>
            <person name="Zou Y."/>
            <person name="Xue W."/>
            <person name="Luo G."/>
        </authorList>
    </citation>
    <scope>NUCLEOTIDE SEQUENCE [LARGE SCALE GENOMIC DNA]</scope>
    <source>
        <strain evidence="18 22">AM50-4</strain>
        <strain evidence="17 20">TF08-13</strain>
        <strain evidence="16 21">TM04-30</strain>
    </source>
</reference>
<dbReference type="EMBL" id="JAQNSI010000280">
    <property type="protein sequence ID" value="MDC1900944.1"/>
    <property type="molecule type" value="Genomic_DNA"/>
</dbReference>
<evidence type="ECO:0000256" key="6">
    <source>
        <dbReference type="SAM" id="SignalP"/>
    </source>
</evidence>
<feature type="signal peptide" evidence="6">
    <location>
        <begin position="1"/>
        <end position="29"/>
    </location>
</feature>
<dbReference type="Proteomes" id="UP001218502">
    <property type="component" value="Unassembled WGS sequence"/>
</dbReference>
<evidence type="ECO:0000256" key="3">
    <source>
        <dbReference type="ARBA" id="ARBA00022729"/>
    </source>
</evidence>
<dbReference type="Proteomes" id="UP000260844">
    <property type="component" value="Unassembled WGS sequence"/>
</dbReference>
<comment type="subcellular location">
    <subcellularLocation>
        <location evidence="1">Cell outer membrane</location>
    </subcellularLocation>
</comment>
<evidence type="ECO:0000313" key="24">
    <source>
        <dbReference type="Proteomes" id="UP000462376"/>
    </source>
</evidence>
<dbReference type="Proteomes" id="UP001222603">
    <property type="component" value="Unassembled WGS sequence"/>
</dbReference>
<dbReference type="SUPFAM" id="SSF48452">
    <property type="entry name" value="TPR-like"/>
    <property type="match status" value="1"/>
</dbReference>